<evidence type="ECO:0000259" key="1">
    <source>
        <dbReference type="PROSITE" id="PS51186"/>
    </source>
</evidence>
<dbReference type="PANTHER" id="PTHR43415">
    <property type="entry name" value="SPERMIDINE N(1)-ACETYLTRANSFERASE"/>
    <property type="match status" value="1"/>
</dbReference>
<sequence>MEGIIYRKLRVEEAKKFWEMKNELDKETKFMMYEPGEREEKAMNLQEIKSGIQNAIEDQDFLIVAEWKEQIVGYLSAERGIPNRIKHTAYVVTGIREGYRGRGIGKELFKRLDLWARENHVTRLELTVICNNNIAKNLYEKNGFVVEGVKKNSMIIDGEYVDEFYMAKIVDEK</sequence>
<dbReference type="Gene3D" id="3.40.630.30">
    <property type="match status" value="1"/>
</dbReference>
<comment type="caution">
    <text evidence="2">The sequence shown here is derived from an EMBL/GenBank/DDBJ whole genome shotgun (WGS) entry which is preliminary data.</text>
</comment>
<feature type="domain" description="N-acetyltransferase" evidence="1">
    <location>
        <begin position="4"/>
        <end position="171"/>
    </location>
</feature>
<dbReference type="Proteomes" id="UP000823618">
    <property type="component" value="Unassembled WGS sequence"/>
</dbReference>
<evidence type="ECO:0000313" key="3">
    <source>
        <dbReference type="Proteomes" id="UP000823618"/>
    </source>
</evidence>
<protein>
    <submittedName>
        <fullName evidence="2">GNAT family N-acetyltransferase</fullName>
    </submittedName>
</protein>
<evidence type="ECO:0000313" key="2">
    <source>
        <dbReference type="EMBL" id="MBO8464021.1"/>
    </source>
</evidence>
<dbReference type="GO" id="GO:0016747">
    <property type="term" value="F:acyltransferase activity, transferring groups other than amino-acyl groups"/>
    <property type="evidence" value="ECO:0007669"/>
    <property type="project" value="InterPro"/>
</dbReference>
<dbReference type="SUPFAM" id="SSF55729">
    <property type="entry name" value="Acyl-CoA N-acyltransferases (Nat)"/>
    <property type="match status" value="1"/>
</dbReference>
<reference evidence="2" key="2">
    <citation type="journal article" date="2021" name="PeerJ">
        <title>Extensive microbial diversity within the chicken gut microbiome revealed by metagenomics and culture.</title>
        <authorList>
            <person name="Gilroy R."/>
            <person name="Ravi A."/>
            <person name="Getino M."/>
            <person name="Pursley I."/>
            <person name="Horton D.L."/>
            <person name="Alikhan N.F."/>
            <person name="Baker D."/>
            <person name="Gharbi K."/>
            <person name="Hall N."/>
            <person name="Watson M."/>
            <person name="Adriaenssens E.M."/>
            <person name="Foster-Nyarko E."/>
            <person name="Jarju S."/>
            <person name="Secka A."/>
            <person name="Antonio M."/>
            <person name="Oren A."/>
            <person name="Chaudhuri R.R."/>
            <person name="La Ragione R."/>
            <person name="Hildebrand F."/>
            <person name="Pallen M.J."/>
        </authorList>
    </citation>
    <scope>NUCLEOTIDE SEQUENCE</scope>
    <source>
        <strain evidence="2">E3-2379</strain>
    </source>
</reference>
<dbReference type="PROSITE" id="PS51186">
    <property type="entry name" value="GNAT"/>
    <property type="match status" value="1"/>
</dbReference>
<accession>A0A9D9I2W1</accession>
<reference evidence="2" key="1">
    <citation type="submission" date="2020-10" db="EMBL/GenBank/DDBJ databases">
        <authorList>
            <person name="Gilroy R."/>
        </authorList>
    </citation>
    <scope>NUCLEOTIDE SEQUENCE</scope>
    <source>
        <strain evidence="2">E3-2379</strain>
    </source>
</reference>
<dbReference type="PANTHER" id="PTHR43415:SF3">
    <property type="entry name" value="GNAT-FAMILY ACETYLTRANSFERASE"/>
    <property type="match status" value="1"/>
</dbReference>
<dbReference type="Pfam" id="PF00583">
    <property type="entry name" value="Acetyltransf_1"/>
    <property type="match status" value="1"/>
</dbReference>
<gene>
    <name evidence="2" type="ORF">IAC13_08830</name>
</gene>
<organism evidence="2 3">
    <name type="scientific">Candidatus Scybalomonas excrementavium</name>
    <dbReference type="NCBI Taxonomy" id="2840943"/>
    <lineage>
        <taxon>Bacteria</taxon>
        <taxon>Bacillati</taxon>
        <taxon>Bacillota</taxon>
        <taxon>Clostridia</taxon>
        <taxon>Lachnospirales</taxon>
        <taxon>Lachnospiraceae</taxon>
        <taxon>Lachnospiraceae incertae sedis</taxon>
        <taxon>Candidatus Scybalomonas</taxon>
    </lineage>
</organism>
<dbReference type="CDD" id="cd04301">
    <property type="entry name" value="NAT_SF"/>
    <property type="match status" value="1"/>
</dbReference>
<dbReference type="AlphaFoldDB" id="A0A9D9I2W1"/>
<proteinExistence type="predicted"/>
<dbReference type="InterPro" id="IPR016181">
    <property type="entry name" value="Acyl_CoA_acyltransferase"/>
</dbReference>
<dbReference type="EMBL" id="JADIML010000248">
    <property type="protein sequence ID" value="MBO8464021.1"/>
    <property type="molecule type" value="Genomic_DNA"/>
</dbReference>
<name>A0A9D9I2W1_9FIRM</name>
<dbReference type="InterPro" id="IPR000182">
    <property type="entry name" value="GNAT_dom"/>
</dbReference>